<keyword evidence="1" id="KW-0732">Signal</keyword>
<name>I4ALK6_BERLS</name>
<evidence type="ECO:0008006" key="4">
    <source>
        <dbReference type="Google" id="ProtNLM"/>
    </source>
</evidence>
<evidence type="ECO:0000313" key="3">
    <source>
        <dbReference type="Proteomes" id="UP000006054"/>
    </source>
</evidence>
<dbReference type="EMBL" id="CP003345">
    <property type="protein sequence ID" value="AFM04841.1"/>
    <property type="molecule type" value="Genomic_DNA"/>
</dbReference>
<reference evidence="3" key="1">
    <citation type="submission" date="2012-06" db="EMBL/GenBank/DDBJ databases">
        <title>The complete genome of Flexibacter litoralis DSM 6794.</title>
        <authorList>
            <person name="Lucas S."/>
            <person name="Copeland A."/>
            <person name="Lapidus A."/>
            <person name="Glavina del Rio T."/>
            <person name="Dalin E."/>
            <person name="Tice H."/>
            <person name="Bruce D."/>
            <person name="Goodwin L."/>
            <person name="Pitluck S."/>
            <person name="Peters L."/>
            <person name="Ovchinnikova G."/>
            <person name="Lu M."/>
            <person name="Kyrpides N."/>
            <person name="Mavromatis K."/>
            <person name="Ivanova N."/>
            <person name="Brettin T."/>
            <person name="Detter J.C."/>
            <person name="Han C."/>
            <person name="Larimer F."/>
            <person name="Land M."/>
            <person name="Hauser L."/>
            <person name="Markowitz V."/>
            <person name="Cheng J.-F."/>
            <person name="Hugenholtz P."/>
            <person name="Woyke T."/>
            <person name="Wu D."/>
            <person name="Spring S."/>
            <person name="Lang E."/>
            <person name="Kopitz M."/>
            <person name="Brambilla E."/>
            <person name="Klenk H.-P."/>
            <person name="Eisen J.A."/>
        </authorList>
    </citation>
    <scope>NUCLEOTIDE SEQUENCE [LARGE SCALE GENOMIC DNA]</scope>
    <source>
        <strain evidence="3">ATCC 23117 / DSM 6794 / NBRC 15988 / NCIMB 1366 / Sio-4</strain>
    </source>
</reference>
<protein>
    <recommendedName>
        <fullName evidence="4">Lipoprotein</fullName>
    </recommendedName>
</protein>
<evidence type="ECO:0000313" key="2">
    <source>
        <dbReference type="EMBL" id="AFM04841.1"/>
    </source>
</evidence>
<feature type="signal peptide" evidence="1">
    <location>
        <begin position="1"/>
        <end position="20"/>
    </location>
</feature>
<dbReference type="STRING" id="880071.Fleli_2476"/>
<accession>I4ALK6</accession>
<feature type="chain" id="PRO_5003686031" description="Lipoprotein" evidence="1">
    <location>
        <begin position="21"/>
        <end position="160"/>
    </location>
</feature>
<dbReference type="RefSeq" id="WP_014798278.1">
    <property type="nucleotide sequence ID" value="NC_018018.1"/>
</dbReference>
<dbReference type="KEGG" id="fli:Fleli_2476"/>
<dbReference type="HOGENOM" id="CLU_1658247_0_0_10"/>
<evidence type="ECO:0000256" key="1">
    <source>
        <dbReference type="SAM" id="SignalP"/>
    </source>
</evidence>
<dbReference type="Proteomes" id="UP000006054">
    <property type="component" value="Chromosome"/>
</dbReference>
<gene>
    <name evidence="2" type="ordered locus">Fleli_2476</name>
</gene>
<keyword evidence="3" id="KW-1185">Reference proteome</keyword>
<sequence precursor="true">MKKIQLIIYFVILSSFIACSSCPDEFSDDDDGEKRQNFSLRYERSIDNWQPVVGAFGYIHEDSVKLYDESYDIIESFVTDVTGDCSFVYVDTDTPKETNLIKIYYLYLSYQDTDTIRQEYRVNKKKCKHLLDYGKLYYNNQLIKSITNDTGIPFASITKN</sequence>
<dbReference type="PROSITE" id="PS51257">
    <property type="entry name" value="PROKAR_LIPOPROTEIN"/>
    <property type="match status" value="1"/>
</dbReference>
<organism evidence="2 3">
    <name type="scientific">Bernardetia litoralis (strain ATCC 23117 / DSM 6794 / NBRC 15988 / NCIMB 1366 / Fx l1 / Sio-4)</name>
    <name type="common">Flexibacter litoralis</name>
    <dbReference type="NCBI Taxonomy" id="880071"/>
    <lineage>
        <taxon>Bacteria</taxon>
        <taxon>Pseudomonadati</taxon>
        <taxon>Bacteroidota</taxon>
        <taxon>Cytophagia</taxon>
        <taxon>Cytophagales</taxon>
        <taxon>Bernardetiaceae</taxon>
        <taxon>Bernardetia</taxon>
    </lineage>
</organism>
<proteinExistence type="predicted"/>
<dbReference type="AlphaFoldDB" id="I4ALK6"/>